<feature type="repeat" description="WD" evidence="3">
    <location>
        <begin position="295"/>
        <end position="327"/>
    </location>
</feature>
<protein>
    <submittedName>
        <fullName evidence="4">WD repeat-containing protein</fullName>
    </submittedName>
</protein>
<comment type="caution">
    <text evidence="4">The sequence shown here is derived from an EMBL/GenBank/DDBJ whole genome shotgun (WGS) entry which is preliminary data.</text>
</comment>
<gene>
    <name evidence="4" type="ORF">RFI_05097</name>
</gene>
<name>X6P1A5_RETFI</name>
<evidence type="ECO:0000256" key="3">
    <source>
        <dbReference type="PROSITE-ProRule" id="PRU00221"/>
    </source>
</evidence>
<evidence type="ECO:0000256" key="2">
    <source>
        <dbReference type="ARBA" id="ARBA00022737"/>
    </source>
</evidence>
<keyword evidence="5" id="KW-1185">Reference proteome</keyword>
<dbReference type="InterPro" id="IPR019775">
    <property type="entry name" value="WD40_repeat_CS"/>
</dbReference>
<proteinExistence type="predicted"/>
<sequence length="371" mass="42910">MKRCKSAKVKKYKCENWQDIKLNYNIGKTKCTLTKQCSKIDLWSMRFRGGTIFCLFIFFCRMKKKLDQQKKLNGAGKKWKTKQIRLILVNTKRWVDDLNMIILRYILLQYFKPLNVFRGHSGCVNSVNISPDNTKIVSSSYDKTIRIWDIKLGKEIGQLKGHLDPVSDAQFSSNGNMIYNFHSMEKTLYRVHEIIQSEYGNIQTGQEIKILKGHLNHVNNVQFSSSDQHILLSSDDRIIIIWNIESGERLNELTIRSGCLMKVKFSPNCNSIISCSTDKTIRVLDITTKKQIKQLNRYSDVINDVKYMPNSQIIVSCSDDKTIQLWDERLGIETQKLRGHCNEVTGIDISLNGNVIASSSNDRTIRLWKLL</sequence>
<dbReference type="Proteomes" id="UP000023152">
    <property type="component" value="Unassembled WGS sequence"/>
</dbReference>
<organism evidence="4 5">
    <name type="scientific">Reticulomyxa filosa</name>
    <dbReference type="NCBI Taxonomy" id="46433"/>
    <lineage>
        <taxon>Eukaryota</taxon>
        <taxon>Sar</taxon>
        <taxon>Rhizaria</taxon>
        <taxon>Retaria</taxon>
        <taxon>Foraminifera</taxon>
        <taxon>Monothalamids</taxon>
        <taxon>Reticulomyxidae</taxon>
        <taxon>Reticulomyxa</taxon>
    </lineage>
</organism>
<evidence type="ECO:0000256" key="1">
    <source>
        <dbReference type="ARBA" id="ARBA00022574"/>
    </source>
</evidence>
<feature type="repeat" description="WD" evidence="3">
    <location>
        <begin position="211"/>
        <end position="252"/>
    </location>
</feature>
<dbReference type="SUPFAM" id="SSF50978">
    <property type="entry name" value="WD40 repeat-like"/>
    <property type="match status" value="1"/>
</dbReference>
<keyword evidence="2" id="KW-0677">Repeat</keyword>
<dbReference type="AlphaFoldDB" id="X6P1A5"/>
<feature type="repeat" description="WD" evidence="3">
    <location>
        <begin position="337"/>
        <end position="371"/>
    </location>
</feature>
<dbReference type="PANTHER" id="PTHR19879:SF9">
    <property type="entry name" value="TRANSCRIPTION INITIATION FACTOR TFIID SUBUNIT 5"/>
    <property type="match status" value="1"/>
</dbReference>
<dbReference type="PROSITE" id="PS50294">
    <property type="entry name" value="WD_REPEATS_REGION"/>
    <property type="match status" value="4"/>
</dbReference>
<dbReference type="InterPro" id="IPR001680">
    <property type="entry name" value="WD40_rpt"/>
</dbReference>
<dbReference type="Pfam" id="PF00400">
    <property type="entry name" value="WD40"/>
    <property type="match status" value="6"/>
</dbReference>
<dbReference type="PROSITE" id="PS50082">
    <property type="entry name" value="WD_REPEATS_2"/>
    <property type="match status" value="4"/>
</dbReference>
<dbReference type="InterPro" id="IPR015943">
    <property type="entry name" value="WD40/YVTN_repeat-like_dom_sf"/>
</dbReference>
<dbReference type="PRINTS" id="PR00320">
    <property type="entry name" value="GPROTEINBRPT"/>
</dbReference>
<accession>X6P1A5</accession>
<dbReference type="PROSITE" id="PS00678">
    <property type="entry name" value="WD_REPEATS_1"/>
    <property type="match status" value="2"/>
</dbReference>
<dbReference type="CDD" id="cd00200">
    <property type="entry name" value="WD40"/>
    <property type="match status" value="1"/>
</dbReference>
<dbReference type="EMBL" id="ASPP01004532">
    <property type="protein sequence ID" value="ETO32021.1"/>
    <property type="molecule type" value="Genomic_DNA"/>
</dbReference>
<dbReference type="SMART" id="SM00320">
    <property type="entry name" value="WD40"/>
    <property type="match status" value="6"/>
</dbReference>
<dbReference type="InterPro" id="IPR020472">
    <property type="entry name" value="WD40_PAC1"/>
</dbReference>
<dbReference type="PANTHER" id="PTHR19879">
    <property type="entry name" value="TRANSCRIPTION INITIATION FACTOR TFIID"/>
    <property type="match status" value="1"/>
</dbReference>
<dbReference type="Gene3D" id="2.130.10.10">
    <property type="entry name" value="YVTN repeat-like/Quinoprotein amine dehydrogenase"/>
    <property type="match status" value="2"/>
</dbReference>
<feature type="repeat" description="WD" evidence="3">
    <location>
        <begin position="117"/>
        <end position="158"/>
    </location>
</feature>
<dbReference type="InterPro" id="IPR036322">
    <property type="entry name" value="WD40_repeat_dom_sf"/>
</dbReference>
<evidence type="ECO:0000313" key="5">
    <source>
        <dbReference type="Proteomes" id="UP000023152"/>
    </source>
</evidence>
<evidence type="ECO:0000313" key="4">
    <source>
        <dbReference type="EMBL" id="ETO32021.1"/>
    </source>
</evidence>
<reference evidence="4 5" key="1">
    <citation type="journal article" date="2013" name="Curr. Biol.">
        <title>The Genome of the Foraminiferan Reticulomyxa filosa.</title>
        <authorList>
            <person name="Glockner G."/>
            <person name="Hulsmann N."/>
            <person name="Schleicher M."/>
            <person name="Noegel A.A."/>
            <person name="Eichinger L."/>
            <person name="Gallinger C."/>
            <person name="Pawlowski J."/>
            <person name="Sierra R."/>
            <person name="Euteneuer U."/>
            <person name="Pillet L."/>
            <person name="Moustafa A."/>
            <person name="Platzer M."/>
            <person name="Groth M."/>
            <person name="Szafranski K."/>
            <person name="Schliwa M."/>
        </authorList>
    </citation>
    <scope>NUCLEOTIDE SEQUENCE [LARGE SCALE GENOMIC DNA]</scope>
</reference>
<keyword evidence="1 3" id="KW-0853">WD repeat</keyword>